<evidence type="ECO:0000256" key="4">
    <source>
        <dbReference type="ARBA" id="ARBA00023136"/>
    </source>
</evidence>
<name>A0ABQ0CAQ6_9PROT</name>
<sequence>MKQPIRFSWVLSSLLPLLLSQTPPALAAGGLQEEIFKTMTPTPEEKIGPWPIMDAVKISLENESNADVIMAKGMREVAAGEYQEKSGAFNPTLNITVDNGQSITPVPPWVNDQYNALKLQENALPGASAPALIRALNAKAATDPTNFTATDLKDLIELKEMAGGLRSLYDAGLEKNKHESTATASLKQYHRVGVITELKATAMRTDPVNYYDIASQGAGATNIGISELRVIVPLLRNSGSDAFQATVDEKDKKLGYEAKQQEYRHAVSNRIRTVAKAYWDYKAAMEKQDILRVSEKMVTNWAEAAKDRATARGNRGNKDEVNTLSARLAAESLAVEEGKSKVYETKNTLAEAMGLSVEELSAKGYPAEEFPKISANFEDKSLIKRLMQTAQGERADLKAAKLVEDQSNVQLTKAKKDLMPKLTADGTVGMMGGDVSGSTLNNVGKGFTDNTVSPNWKVSMIFEYPFGNDAAEGMVKQRSMAVMRDSMLLEEKTRTVQMSVKKSLNDLKHAIPSVELAQKSIRNYWPSVEGSLEKYNAQRDRVTLTTLMDLLSLEEKLKDALTKNIDAKSTLAKSVVDVRFTTGTLLPPGEIDNFVVEKKAILTLP</sequence>
<dbReference type="PANTHER" id="PTHR30026:SF20">
    <property type="entry name" value="OUTER MEMBRANE PROTEIN TOLC"/>
    <property type="match status" value="1"/>
</dbReference>
<evidence type="ECO:0000256" key="6">
    <source>
        <dbReference type="SAM" id="SignalP"/>
    </source>
</evidence>
<dbReference type="RefSeq" id="WP_420905659.1">
    <property type="nucleotide sequence ID" value="NZ_BAAFGK010000004.1"/>
</dbReference>
<dbReference type="InterPro" id="IPR051906">
    <property type="entry name" value="TolC-like"/>
</dbReference>
<feature type="signal peptide" evidence="6">
    <location>
        <begin position="1"/>
        <end position="27"/>
    </location>
</feature>
<dbReference type="EMBL" id="BAAFGK010000004">
    <property type="protein sequence ID" value="GAB0057977.1"/>
    <property type="molecule type" value="Genomic_DNA"/>
</dbReference>
<keyword evidence="6" id="KW-0732">Signal</keyword>
<evidence type="ECO:0000313" key="8">
    <source>
        <dbReference type="Proteomes" id="UP001628193"/>
    </source>
</evidence>
<keyword evidence="8" id="KW-1185">Reference proteome</keyword>
<keyword evidence="5" id="KW-0998">Cell outer membrane</keyword>
<keyword evidence="3" id="KW-0812">Transmembrane</keyword>
<reference evidence="7 8" key="1">
    <citation type="submission" date="2024-05" db="EMBL/GenBank/DDBJ databases">
        <authorList>
            <consortium name="Candidatus Magnetaquicoccaceae bacterium FCR-1 genome sequencing consortium"/>
            <person name="Shimoshige H."/>
            <person name="Shimamura S."/>
            <person name="Taoka A."/>
            <person name="Kobayashi H."/>
            <person name="Maekawa T."/>
        </authorList>
    </citation>
    <scope>NUCLEOTIDE SEQUENCE [LARGE SCALE GENOMIC DNA]</scope>
    <source>
        <strain evidence="7 8">FCR-1</strain>
    </source>
</reference>
<dbReference type="Gene3D" id="1.20.1600.10">
    <property type="entry name" value="Outer membrane efflux proteins (OEP)"/>
    <property type="match status" value="1"/>
</dbReference>
<protein>
    <recommendedName>
        <fullName evidence="9">Outer membrane efflux protein</fullName>
    </recommendedName>
</protein>
<organism evidence="7 8">
    <name type="scientific">Candidatus Magnetaquiglobus chichijimensis</name>
    <dbReference type="NCBI Taxonomy" id="3141448"/>
    <lineage>
        <taxon>Bacteria</taxon>
        <taxon>Pseudomonadati</taxon>
        <taxon>Pseudomonadota</taxon>
        <taxon>Magnetococcia</taxon>
        <taxon>Magnetococcales</taxon>
        <taxon>Candidatus Magnetaquicoccaceae</taxon>
        <taxon>Candidatus Magnetaquiglobus</taxon>
    </lineage>
</organism>
<evidence type="ECO:0000256" key="3">
    <source>
        <dbReference type="ARBA" id="ARBA00022692"/>
    </source>
</evidence>
<keyword evidence="4" id="KW-0472">Membrane</keyword>
<evidence type="ECO:0000256" key="2">
    <source>
        <dbReference type="ARBA" id="ARBA00022452"/>
    </source>
</evidence>
<evidence type="ECO:0000256" key="5">
    <source>
        <dbReference type="ARBA" id="ARBA00023237"/>
    </source>
</evidence>
<comment type="caution">
    <text evidence="7">The sequence shown here is derived from an EMBL/GenBank/DDBJ whole genome shotgun (WGS) entry which is preliminary data.</text>
</comment>
<keyword evidence="2" id="KW-1134">Transmembrane beta strand</keyword>
<reference evidence="7 8" key="2">
    <citation type="submission" date="2024-09" db="EMBL/GenBank/DDBJ databases">
        <title>Draft genome sequence of Candidatus Magnetaquicoccaceae bacterium FCR-1.</title>
        <authorList>
            <person name="Shimoshige H."/>
            <person name="Shimamura S."/>
            <person name="Taoka A."/>
            <person name="Kobayashi H."/>
            <person name="Maekawa T."/>
        </authorList>
    </citation>
    <scope>NUCLEOTIDE SEQUENCE [LARGE SCALE GENOMIC DNA]</scope>
    <source>
        <strain evidence="7 8">FCR-1</strain>
    </source>
</reference>
<proteinExistence type="predicted"/>
<dbReference type="PANTHER" id="PTHR30026">
    <property type="entry name" value="OUTER MEMBRANE PROTEIN TOLC"/>
    <property type="match status" value="1"/>
</dbReference>
<comment type="subcellular location">
    <subcellularLocation>
        <location evidence="1">Cell outer membrane</location>
    </subcellularLocation>
</comment>
<gene>
    <name evidence="7" type="ORF">SIID45300_02312</name>
</gene>
<evidence type="ECO:0000313" key="7">
    <source>
        <dbReference type="EMBL" id="GAB0057977.1"/>
    </source>
</evidence>
<dbReference type="Proteomes" id="UP001628193">
    <property type="component" value="Unassembled WGS sequence"/>
</dbReference>
<dbReference type="SUPFAM" id="SSF56954">
    <property type="entry name" value="Outer membrane efflux proteins (OEP)"/>
    <property type="match status" value="1"/>
</dbReference>
<feature type="chain" id="PRO_5045042914" description="Outer membrane efflux protein" evidence="6">
    <location>
        <begin position="28"/>
        <end position="605"/>
    </location>
</feature>
<evidence type="ECO:0000256" key="1">
    <source>
        <dbReference type="ARBA" id="ARBA00004442"/>
    </source>
</evidence>
<accession>A0ABQ0CAQ6</accession>
<evidence type="ECO:0008006" key="9">
    <source>
        <dbReference type="Google" id="ProtNLM"/>
    </source>
</evidence>